<evidence type="ECO:0000313" key="2">
    <source>
        <dbReference type="Proteomes" id="UP000242972"/>
    </source>
</evidence>
<dbReference type="AlphaFoldDB" id="A0A2T2X7R3"/>
<dbReference type="Pfam" id="PF13419">
    <property type="entry name" value="HAD_2"/>
    <property type="match status" value="1"/>
</dbReference>
<dbReference type="SUPFAM" id="SSF56784">
    <property type="entry name" value="HAD-like"/>
    <property type="match status" value="1"/>
</dbReference>
<dbReference type="InterPro" id="IPR036412">
    <property type="entry name" value="HAD-like_sf"/>
</dbReference>
<reference evidence="1 2" key="1">
    <citation type="journal article" date="2014" name="BMC Genomics">
        <title>Comparison of environmental and isolate Sulfobacillus genomes reveals diverse carbon, sulfur, nitrogen, and hydrogen metabolisms.</title>
        <authorList>
            <person name="Justice N.B."/>
            <person name="Norman A."/>
            <person name="Brown C.T."/>
            <person name="Singh A."/>
            <person name="Thomas B.C."/>
            <person name="Banfield J.F."/>
        </authorList>
    </citation>
    <scope>NUCLEOTIDE SEQUENCE [LARGE SCALE GENOMIC DNA]</scope>
    <source>
        <strain evidence="1">AMDSBA4</strain>
    </source>
</reference>
<accession>A0A2T2X7R3</accession>
<dbReference type="InterPro" id="IPR023214">
    <property type="entry name" value="HAD_sf"/>
</dbReference>
<dbReference type="Gene3D" id="3.40.50.1000">
    <property type="entry name" value="HAD superfamily/HAD-like"/>
    <property type="match status" value="1"/>
</dbReference>
<evidence type="ECO:0000313" key="1">
    <source>
        <dbReference type="EMBL" id="PSR30478.1"/>
    </source>
</evidence>
<organism evidence="1 2">
    <name type="scientific">Sulfobacillus benefaciens</name>
    <dbReference type="NCBI Taxonomy" id="453960"/>
    <lineage>
        <taxon>Bacteria</taxon>
        <taxon>Bacillati</taxon>
        <taxon>Bacillota</taxon>
        <taxon>Clostridia</taxon>
        <taxon>Eubacteriales</taxon>
        <taxon>Clostridiales Family XVII. Incertae Sedis</taxon>
        <taxon>Sulfobacillus</taxon>
    </lineage>
</organism>
<dbReference type="GO" id="GO:0005829">
    <property type="term" value="C:cytosol"/>
    <property type="evidence" value="ECO:0007669"/>
    <property type="project" value="TreeGrafter"/>
</dbReference>
<dbReference type="Gene3D" id="1.10.150.240">
    <property type="entry name" value="Putative phosphatase, domain 2"/>
    <property type="match status" value="1"/>
</dbReference>
<dbReference type="EMBL" id="PXYW01000078">
    <property type="protein sequence ID" value="PSR30478.1"/>
    <property type="molecule type" value="Genomic_DNA"/>
</dbReference>
<dbReference type="InterPro" id="IPR050155">
    <property type="entry name" value="HAD-like_hydrolase_sf"/>
</dbReference>
<gene>
    <name evidence="1" type="ORF">C7B46_17810</name>
</gene>
<dbReference type="InterPro" id="IPR023198">
    <property type="entry name" value="PGP-like_dom2"/>
</dbReference>
<dbReference type="Proteomes" id="UP000242972">
    <property type="component" value="Unassembled WGS sequence"/>
</dbReference>
<proteinExistence type="predicted"/>
<dbReference type="GO" id="GO:0004713">
    <property type="term" value="F:protein tyrosine kinase activity"/>
    <property type="evidence" value="ECO:0007669"/>
    <property type="project" value="TreeGrafter"/>
</dbReference>
<sequence>MTAYSTILFDLDGTLTDPKVGITKSVQYALSRLGIDAPDLDALTPFIGPPLHIAFQQQYHFNFTQTQLAVQYYREYFSVHGIYENVLYQGIPQLLTSLKENSRNLIVATSKPTAFAQQILCHFGIDQFFDQVVGSNLDGTRSAKTEIVACALRQYPQLPSTDFVMVGDREHDIIGATSNGIDSIGVGYGYGSREELSRANATYIADTVEHLRKLL</sequence>
<name>A0A2T2X7R3_9FIRM</name>
<dbReference type="PANTHER" id="PTHR43434:SF20">
    <property type="entry name" value="5'-NUCLEOTIDASE"/>
    <property type="match status" value="1"/>
</dbReference>
<dbReference type="PANTHER" id="PTHR43434">
    <property type="entry name" value="PHOSPHOGLYCOLATE PHOSPHATASE"/>
    <property type="match status" value="1"/>
</dbReference>
<comment type="caution">
    <text evidence="1">The sequence shown here is derived from an EMBL/GenBank/DDBJ whole genome shotgun (WGS) entry which is preliminary data.</text>
</comment>
<dbReference type="CDD" id="cd04302">
    <property type="entry name" value="HAD_5NT"/>
    <property type="match status" value="1"/>
</dbReference>
<dbReference type="FunFam" id="3.40.50.1000:FF:000022">
    <property type="entry name" value="Phosphoglycolate phosphatase"/>
    <property type="match status" value="1"/>
</dbReference>
<dbReference type="InterPro" id="IPR041492">
    <property type="entry name" value="HAD_2"/>
</dbReference>
<protein>
    <submittedName>
        <fullName evidence="1">Phosphoglycolate phosphatase</fullName>
    </submittedName>
</protein>